<evidence type="ECO:0000313" key="1">
    <source>
        <dbReference type="EMBL" id="MPN02833.1"/>
    </source>
</evidence>
<organism evidence="1">
    <name type="scientific">bioreactor metagenome</name>
    <dbReference type="NCBI Taxonomy" id="1076179"/>
    <lineage>
        <taxon>unclassified sequences</taxon>
        <taxon>metagenomes</taxon>
        <taxon>ecological metagenomes</taxon>
    </lineage>
</organism>
<gene>
    <name evidence="1" type="ORF">SDC9_150051</name>
</gene>
<dbReference type="EMBL" id="VSSQ01048787">
    <property type="protein sequence ID" value="MPN02833.1"/>
    <property type="molecule type" value="Genomic_DNA"/>
</dbReference>
<dbReference type="AlphaFoldDB" id="A0A645EQN0"/>
<comment type="caution">
    <text evidence="1">The sequence shown here is derived from an EMBL/GenBank/DDBJ whole genome shotgun (WGS) entry which is preliminary data.</text>
</comment>
<name>A0A645EQN0_9ZZZZ</name>
<sequence length="100" mass="11361">MPGADEHTIRADGLSHLPIVFEVTDDQHLTRIDCVSLQKRPRPLDLATGQEVLRPENGFEIRLNTKMPNEAFELVLLAGRYHGLPNTGRGKLFKHLFRSF</sequence>
<accession>A0A645EQN0</accession>
<reference evidence="1" key="1">
    <citation type="submission" date="2019-08" db="EMBL/GenBank/DDBJ databases">
        <authorList>
            <person name="Kucharzyk K."/>
            <person name="Murdoch R.W."/>
            <person name="Higgins S."/>
            <person name="Loffler F."/>
        </authorList>
    </citation>
    <scope>NUCLEOTIDE SEQUENCE</scope>
</reference>
<proteinExistence type="predicted"/>
<protein>
    <submittedName>
        <fullName evidence="1">Uncharacterized protein</fullName>
    </submittedName>
</protein>